<comment type="caution">
    <text evidence="2">The sequence shown here is derived from an EMBL/GenBank/DDBJ whole genome shotgun (WGS) entry which is preliminary data.</text>
</comment>
<name>A0A7I8W4W3_9ANNE</name>
<dbReference type="InterPro" id="IPR027967">
    <property type="entry name" value="DUF4612"/>
</dbReference>
<evidence type="ECO:0000313" key="3">
    <source>
        <dbReference type="Proteomes" id="UP000549394"/>
    </source>
</evidence>
<dbReference type="AlphaFoldDB" id="A0A7I8W4W3"/>
<reference evidence="2 3" key="1">
    <citation type="submission" date="2020-08" db="EMBL/GenBank/DDBJ databases">
        <authorList>
            <person name="Hejnol A."/>
        </authorList>
    </citation>
    <scope>NUCLEOTIDE SEQUENCE [LARGE SCALE GENOMIC DNA]</scope>
</reference>
<gene>
    <name evidence="2" type="ORF">DGYR_LOCUS9726</name>
</gene>
<evidence type="ECO:0000256" key="1">
    <source>
        <dbReference type="SAM" id="MobiDB-lite"/>
    </source>
</evidence>
<feature type="compositionally biased region" description="Basic and acidic residues" evidence="1">
    <location>
        <begin position="20"/>
        <end position="29"/>
    </location>
</feature>
<proteinExistence type="predicted"/>
<dbReference type="EMBL" id="CAJFCJ010000015">
    <property type="protein sequence ID" value="CAD5121823.1"/>
    <property type="molecule type" value="Genomic_DNA"/>
</dbReference>
<evidence type="ECO:0000313" key="2">
    <source>
        <dbReference type="EMBL" id="CAD5121823.1"/>
    </source>
</evidence>
<protein>
    <submittedName>
        <fullName evidence="2">DgyrCDS10293</fullName>
    </submittedName>
</protein>
<dbReference type="OrthoDB" id="5919401at2759"/>
<keyword evidence="3" id="KW-1185">Reference proteome</keyword>
<dbReference type="Proteomes" id="UP000549394">
    <property type="component" value="Unassembled WGS sequence"/>
</dbReference>
<accession>A0A7I8W4W3</accession>
<feature type="compositionally biased region" description="Low complexity" evidence="1">
    <location>
        <begin position="39"/>
        <end position="56"/>
    </location>
</feature>
<organism evidence="2 3">
    <name type="scientific">Dimorphilus gyrociliatus</name>
    <dbReference type="NCBI Taxonomy" id="2664684"/>
    <lineage>
        <taxon>Eukaryota</taxon>
        <taxon>Metazoa</taxon>
        <taxon>Spiralia</taxon>
        <taxon>Lophotrochozoa</taxon>
        <taxon>Annelida</taxon>
        <taxon>Polychaeta</taxon>
        <taxon>Polychaeta incertae sedis</taxon>
        <taxon>Dinophilidae</taxon>
        <taxon>Dimorphilus</taxon>
    </lineage>
</organism>
<dbReference type="Pfam" id="PF15389">
    <property type="entry name" value="DUF4612"/>
    <property type="match status" value="1"/>
</dbReference>
<sequence length="100" mass="11511">MYSLKLLQCVMGCGQSQNKARVDNDDRITKSKRVDKKQSQPSNSSTNQTESSATSSRRIFQETLNKPIAQRNVMTNSQIEFFRMLDEKVEQGRDYEDVTN</sequence>
<feature type="region of interest" description="Disordered" evidence="1">
    <location>
        <begin position="16"/>
        <end position="64"/>
    </location>
</feature>